<dbReference type="Gene3D" id="3.30.1340.30">
    <property type="match status" value="2"/>
</dbReference>
<protein>
    <submittedName>
        <fullName evidence="3">Hemolysin</fullName>
    </submittedName>
</protein>
<evidence type="ECO:0000313" key="3">
    <source>
        <dbReference type="EMBL" id="AUR52479.1"/>
    </source>
</evidence>
<dbReference type="PANTHER" id="PTHR34606">
    <property type="entry name" value="BON DOMAIN-CONTAINING PROTEIN"/>
    <property type="match status" value="1"/>
</dbReference>
<evidence type="ECO:0000259" key="2">
    <source>
        <dbReference type="PROSITE" id="PS50914"/>
    </source>
</evidence>
<dbReference type="Proteomes" id="UP000236655">
    <property type="component" value="Chromosome"/>
</dbReference>
<accession>A0A2I7N7P7</accession>
<evidence type="ECO:0000256" key="1">
    <source>
        <dbReference type="ARBA" id="ARBA00022729"/>
    </source>
</evidence>
<dbReference type="Pfam" id="PF04972">
    <property type="entry name" value="BON"/>
    <property type="match status" value="2"/>
</dbReference>
<feature type="domain" description="BON" evidence="2">
    <location>
        <begin position="54"/>
        <end position="120"/>
    </location>
</feature>
<dbReference type="KEGG" id="nba:CUN60_09270"/>
<proteinExistence type="predicted"/>
<sequence length="197" mass="20667">MKKIYRESILLLLLAGSISVLNGCAAVVVGGVAAGATSGAAVAADPRSADGVVSDQKLRGKVEDVINAAIPENNVEVTSYDHNILLTGQVNTEDDKTKAETVAKDAAGVKKIYNYITVGHKQSASQTSKDSYLTSAVKSNLLVSKGVNSNDVKVVTTNGVVYLMGMIDPYQAKKITKAASEVDGVKKVVSLFEYVSE</sequence>
<dbReference type="PANTHER" id="PTHR34606:SF4">
    <property type="entry name" value="OUTER MEMBRANE LIPOPROTEIN DOLP"/>
    <property type="match status" value="1"/>
</dbReference>
<dbReference type="InterPro" id="IPR007055">
    <property type="entry name" value="BON_dom"/>
</dbReference>
<dbReference type="SMART" id="SM00749">
    <property type="entry name" value="BON"/>
    <property type="match status" value="2"/>
</dbReference>
<dbReference type="InterPro" id="IPR051686">
    <property type="entry name" value="Lipoprotein_DolP"/>
</dbReference>
<dbReference type="EMBL" id="CP024847">
    <property type="protein sequence ID" value="AUR52479.1"/>
    <property type="molecule type" value="Genomic_DNA"/>
</dbReference>
<evidence type="ECO:0000313" key="4">
    <source>
        <dbReference type="Proteomes" id="UP000236655"/>
    </source>
</evidence>
<feature type="domain" description="BON" evidence="2">
    <location>
        <begin position="129"/>
        <end position="196"/>
    </location>
</feature>
<keyword evidence="1" id="KW-0732">Signal</keyword>
<keyword evidence="4" id="KW-1185">Reference proteome</keyword>
<dbReference type="InterPro" id="IPR014004">
    <property type="entry name" value="Transpt-assoc_nodulatn_dom_bac"/>
</dbReference>
<name>A0A2I7N7P7_9NEIS</name>
<dbReference type="PROSITE" id="PS50914">
    <property type="entry name" value="BON"/>
    <property type="match status" value="2"/>
</dbReference>
<dbReference type="RefSeq" id="WP_102951770.1">
    <property type="nucleotide sequence ID" value="NZ_CP024847.1"/>
</dbReference>
<organism evidence="3 4">
    <name type="scientific">Aquella oligotrophica</name>
    <dbReference type="NCBI Taxonomy" id="2067065"/>
    <lineage>
        <taxon>Bacteria</taxon>
        <taxon>Pseudomonadati</taxon>
        <taxon>Pseudomonadota</taxon>
        <taxon>Betaproteobacteria</taxon>
        <taxon>Neisseriales</taxon>
        <taxon>Neisseriaceae</taxon>
        <taxon>Aquella</taxon>
    </lineage>
</organism>
<dbReference type="AlphaFoldDB" id="A0A2I7N7P7"/>
<gene>
    <name evidence="3" type="ORF">CUN60_09270</name>
</gene>
<reference evidence="4" key="1">
    <citation type="submission" date="2017-11" db="EMBL/GenBank/DDBJ databases">
        <authorList>
            <person name="Chan K.G."/>
            <person name="Lee L.S."/>
        </authorList>
    </citation>
    <scope>NUCLEOTIDE SEQUENCE [LARGE SCALE GENOMIC DNA]</scope>
    <source>
        <strain evidence="4">DSM 100970</strain>
    </source>
</reference>
<dbReference type="OrthoDB" id="5294487at2"/>